<sequence>MTDNKALDQIKQHINSNLQSPNSYPAHTQNYPSTIPMYASPFMNINTELSQPPIMKPILEHIMKPNINSAQKIGKELLSQKVVNLELLSDIEEPVNENIIYRQETCLVDENEIGIEGSVIQDVELVGELCGSVNQDVEQVVESRGSVNQVVELVGESVESLNQDVELVVESDEMINKIAEARVIIENIRLDIEPSIVVKNIRLDIEPSNIYIDWLMDLYGREEEREDNISLDDIIWVGKLLYSLDDN</sequence>
<name>A0A6C0EJW0_9ZZZZ</name>
<proteinExistence type="predicted"/>
<reference evidence="1" key="1">
    <citation type="journal article" date="2020" name="Nature">
        <title>Giant virus diversity and host interactions through global metagenomics.</title>
        <authorList>
            <person name="Schulz F."/>
            <person name="Roux S."/>
            <person name="Paez-Espino D."/>
            <person name="Jungbluth S."/>
            <person name="Walsh D.A."/>
            <person name="Denef V.J."/>
            <person name="McMahon K.D."/>
            <person name="Konstantinidis K.T."/>
            <person name="Eloe-Fadrosh E.A."/>
            <person name="Kyrpides N.C."/>
            <person name="Woyke T."/>
        </authorList>
    </citation>
    <scope>NUCLEOTIDE SEQUENCE</scope>
    <source>
        <strain evidence="1">GVMAG-M-3300001351-8</strain>
    </source>
</reference>
<dbReference type="AlphaFoldDB" id="A0A6C0EJW0"/>
<protein>
    <submittedName>
        <fullName evidence="1">Uncharacterized protein</fullName>
    </submittedName>
</protein>
<evidence type="ECO:0000313" key="1">
    <source>
        <dbReference type="EMBL" id="QHT28723.1"/>
    </source>
</evidence>
<accession>A0A6C0EJW0</accession>
<organism evidence="1">
    <name type="scientific">viral metagenome</name>
    <dbReference type="NCBI Taxonomy" id="1070528"/>
    <lineage>
        <taxon>unclassified sequences</taxon>
        <taxon>metagenomes</taxon>
        <taxon>organismal metagenomes</taxon>
    </lineage>
</organism>
<dbReference type="EMBL" id="MN738864">
    <property type="protein sequence ID" value="QHT28723.1"/>
    <property type="molecule type" value="Genomic_DNA"/>
</dbReference>